<feature type="region of interest" description="Disordered" evidence="7">
    <location>
        <begin position="1"/>
        <end position="23"/>
    </location>
</feature>
<dbReference type="PANTHER" id="PTHR10422">
    <property type="entry name" value="CYTOCHROME C OXIDASE SUBUNIT 1"/>
    <property type="match status" value="1"/>
</dbReference>
<feature type="transmembrane region" description="Helical" evidence="8">
    <location>
        <begin position="188"/>
        <end position="213"/>
    </location>
</feature>
<keyword evidence="4 8" id="KW-1133">Transmembrane helix</keyword>
<evidence type="ECO:0000256" key="4">
    <source>
        <dbReference type="ARBA" id="ARBA00022989"/>
    </source>
</evidence>
<feature type="transmembrane region" description="Helical" evidence="8">
    <location>
        <begin position="272"/>
        <end position="296"/>
    </location>
</feature>
<evidence type="ECO:0000256" key="5">
    <source>
        <dbReference type="ARBA" id="ARBA00023136"/>
    </source>
</evidence>
<feature type="compositionally biased region" description="Polar residues" evidence="7">
    <location>
        <begin position="1"/>
        <end position="13"/>
    </location>
</feature>
<evidence type="ECO:0000313" key="11">
    <source>
        <dbReference type="Proteomes" id="UP001259572"/>
    </source>
</evidence>
<name>A0ABU3QBQ4_9SPHN</name>
<feature type="transmembrane region" description="Helical" evidence="8">
    <location>
        <begin position="102"/>
        <end position="127"/>
    </location>
</feature>
<evidence type="ECO:0000256" key="1">
    <source>
        <dbReference type="ARBA" id="ARBA00004141"/>
    </source>
</evidence>
<evidence type="ECO:0000256" key="6">
    <source>
        <dbReference type="RuleBase" id="RU000370"/>
    </source>
</evidence>
<gene>
    <name evidence="10" type="ORF">RQX22_17860</name>
</gene>
<keyword evidence="6" id="KW-0249">Electron transport</keyword>
<evidence type="ECO:0000256" key="8">
    <source>
        <dbReference type="SAM" id="Phobius"/>
    </source>
</evidence>
<keyword evidence="2 6" id="KW-0679">Respiratory chain</keyword>
<comment type="similarity">
    <text evidence="6">Belongs to the heme-copper respiratory oxidase family.</text>
</comment>
<keyword evidence="3 6" id="KW-0812">Transmembrane</keyword>
<evidence type="ECO:0000256" key="3">
    <source>
        <dbReference type="ARBA" id="ARBA00022692"/>
    </source>
</evidence>
<comment type="caution">
    <text evidence="10">The sequence shown here is derived from an EMBL/GenBank/DDBJ whole genome shotgun (WGS) entry which is preliminary data.</text>
</comment>
<protein>
    <submittedName>
        <fullName evidence="10">Cbb3-type cytochrome c oxidase subunit I</fullName>
    </submittedName>
</protein>
<feature type="transmembrane region" description="Helical" evidence="8">
    <location>
        <begin position="344"/>
        <end position="366"/>
    </location>
</feature>
<dbReference type="SUPFAM" id="SSF81442">
    <property type="entry name" value="Cytochrome c oxidase subunit I-like"/>
    <property type="match status" value="1"/>
</dbReference>
<evidence type="ECO:0000256" key="2">
    <source>
        <dbReference type="ARBA" id="ARBA00022660"/>
    </source>
</evidence>
<keyword evidence="6" id="KW-0349">Heme</keyword>
<dbReference type="InterPro" id="IPR036927">
    <property type="entry name" value="Cyt_c_oxase-like_su1_sf"/>
</dbReference>
<accession>A0ABU3QBQ4</accession>
<feature type="transmembrane region" description="Helical" evidence="8">
    <location>
        <begin position="308"/>
        <end position="332"/>
    </location>
</feature>
<sequence>MTDTIANASQFQVPKTDDAPHEAGHQPSLFARWFMSTNHKDIGTLYLIFAIIAGTIGASVSGMMRLELAEPGIQHLQAWAGAGATADEASHLWNVLVTAHGLIMIFFTIMPAMLGGFGNWFVPILIGAPDMAFPRMNNISFWLLPPAFILLFGSIFFAGGSGNGAGTGWTLYAPLSTAGHAGPAVDMVIFSVHLAGASSILGAINFITTIFNMRAPGMTLHKMPLFVWSVLVTAFLLLLSLPVLAGAITMLLTDRNFGTHFFDASGGGDPILYQHLFWFFGHPEVYIMILPGFGMVSHVMATFSRKPVFGYLGMAYAMVAIGVIGFVVWAHHMFTIGMDVNTKLYFTAASMIIAVPTGIKVFSWLATMWGGSLTFETPMMWALGFIFMFTVGGV</sequence>
<evidence type="ECO:0000259" key="9">
    <source>
        <dbReference type="PROSITE" id="PS50855"/>
    </source>
</evidence>
<dbReference type="InterPro" id="IPR023616">
    <property type="entry name" value="Cyt_c_oxase-like_su1_dom"/>
</dbReference>
<keyword evidence="11" id="KW-1185">Reference proteome</keyword>
<dbReference type="PRINTS" id="PR01165">
    <property type="entry name" value="CYCOXIDASEI"/>
</dbReference>
<dbReference type="PROSITE" id="PS00077">
    <property type="entry name" value="COX1_CUB"/>
    <property type="match status" value="1"/>
</dbReference>
<feature type="transmembrane region" description="Helical" evidence="8">
    <location>
        <begin position="139"/>
        <end position="159"/>
    </location>
</feature>
<keyword evidence="6" id="KW-0408">Iron</keyword>
<dbReference type="InterPro" id="IPR000883">
    <property type="entry name" value="Cyt_C_Oxase_1"/>
</dbReference>
<feature type="domain" description="Cytochrome oxidase subunit I profile" evidence="9">
    <location>
        <begin position="33"/>
        <end position="394"/>
    </location>
</feature>
<reference evidence="10 11" key="1">
    <citation type="submission" date="2023-05" db="EMBL/GenBank/DDBJ databases">
        <authorList>
            <person name="Guo Y."/>
        </authorList>
    </citation>
    <scope>NUCLEOTIDE SEQUENCE [LARGE SCALE GENOMIC DNA]</scope>
    <source>
        <strain evidence="10 11">GR2756</strain>
    </source>
</reference>
<dbReference type="EMBL" id="JAVUPU010000013">
    <property type="protein sequence ID" value="MDT9600832.1"/>
    <property type="molecule type" value="Genomic_DNA"/>
</dbReference>
<feature type="transmembrane region" description="Helical" evidence="8">
    <location>
        <begin position="225"/>
        <end position="252"/>
    </location>
</feature>
<proteinExistence type="inferred from homology"/>
<keyword evidence="5 8" id="KW-0472">Membrane</keyword>
<keyword evidence="6" id="KW-0813">Transport</keyword>
<dbReference type="PANTHER" id="PTHR10422:SF18">
    <property type="entry name" value="CYTOCHROME C OXIDASE SUBUNIT 1"/>
    <property type="match status" value="1"/>
</dbReference>
<comment type="subcellular location">
    <subcellularLocation>
        <location evidence="1">Membrane</location>
        <topology evidence="1">Multi-pass membrane protein</topology>
    </subcellularLocation>
</comment>
<evidence type="ECO:0000256" key="7">
    <source>
        <dbReference type="SAM" id="MobiDB-lite"/>
    </source>
</evidence>
<dbReference type="Gene3D" id="1.20.210.10">
    <property type="entry name" value="Cytochrome c oxidase-like, subunit I domain"/>
    <property type="match status" value="1"/>
</dbReference>
<feature type="transmembrane region" description="Helical" evidence="8">
    <location>
        <begin position="373"/>
        <end position="392"/>
    </location>
</feature>
<dbReference type="InterPro" id="IPR023615">
    <property type="entry name" value="Cyt_c_Oxase_su1_BS"/>
</dbReference>
<feature type="non-terminal residue" evidence="10">
    <location>
        <position position="394"/>
    </location>
</feature>
<organism evidence="10 11">
    <name type="scientific">Sphingosinicella rhizophila</name>
    <dbReference type="NCBI Taxonomy" id="3050082"/>
    <lineage>
        <taxon>Bacteria</taxon>
        <taxon>Pseudomonadati</taxon>
        <taxon>Pseudomonadota</taxon>
        <taxon>Alphaproteobacteria</taxon>
        <taxon>Sphingomonadales</taxon>
        <taxon>Sphingosinicellaceae</taxon>
        <taxon>Sphingosinicella</taxon>
    </lineage>
</organism>
<dbReference type="Proteomes" id="UP001259572">
    <property type="component" value="Unassembled WGS sequence"/>
</dbReference>
<dbReference type="RefSeq" id="WP_315728354.1">
    <property type="nucleotide sequence ID" value="NZ_JAVUPU010000013.1"/>
</dbReference>
<dbReference type="Pfam" id="PF00115">
    <property type="entry name" value="COX1"/>
    <property type="match status" value="1"/>
</dbReference>
<keyword evidence="6" id="KW-0479">Metal-binding</keyword>
<feature type="transmembrane region" description="Helical" evidence="8">
    <location>
        <begin position="42"/>
        <end position="64"/>
    </location>
</feature>
<evidence type="ECO:0000313" key="10">
    <source>
        <dbReference type="EMBL" id="MDT9600832.1"/>
    </source>
</evidence>
<dbReference type="PROSITE" id="PS50855">
    <property type="entry name" value="COX1"/>
    <property type="match status" value="1"/>
</dbReference>